<dbReference type="Proteomes" id="UP000322983">
    <property type="component" value="Chromosome"/>
</dbReference>
<dbReference type="Proteomes" id="UP000325030">
    <property type="component" value="Chromosome"/>
</dbReference>
<dbReference type="RefSeq" id="WP_054845050.1">
    <property type="nucleotide sequence ID" value="NZ_AP018929.1"/>
</dbReference>
<dbReference type="STRING" id="1294262.GCA_001316085_00440"/>
<organism evidence="1 3">
    <name type="scientific">Sulfuracidifex tepidarius</name>
    <dbReference type="NCBI Taxonomy" id="1294262"/>
    <lineage>
        <taxon>Archaea</taxon>
        <taxon>Thermoproteota</taxon>
        <taxon>Thermoprotei</taxon>
        <taxon>Sulfolobales</taxon>
        <taxon>Sulfolobaceae</taxon>
        <taxon>Sulfuracidifex</taxon>
    </lineage>
</organism>
<gene>
    <name evidence="1" type="ORF">IC006_1594</name>
    <name evidence="2" type="ORF">IC007_1571</name>
</gene>
<evidence type="ECO:0000313" key="3">
    <source>
        <dbReference type="Proteomes" id="UP000322983"/>
    </source>
</evidence>
<dbReference type="OrthoDB" id="26462at2157"/>
<reference evidence="4" key="1">
    <citation type="submission" date="2018-09" db="EMBL/GenBank/DDBJ databases">
        <title>Complete Genome Sequencing of Sulfolobus sp. JCM 16834.</title>
        <authorList>
            <person name="Kato S."/>
            <person name="Itoh T."/>
            <person name="Ohkuma M."/>
        </authorList>
    </citation>
    <scope>NUCLEOTIDE SEQUENCE [LARGE SCALE GENOMIC DNA]</scope>
    <source>
        <strain evidence="4">IC-007</strain>
    </source>
</reference>
<dbReference type="EMBL" id="AP018929">
    <property type="protein sequence ID" value="BBG24285.1"/>
    <property type="molecule type" value="Genomic_DNA"/>
</dbReference>
<proteinExistence type="predicted"/>
<evidence type="ECO:0000313" key="4">
    <source>
        <dbReference type="Proteomes" id="UP000325030"/>
    </source>
</evidence>
<dbReference type="KEGG" id="step:IC006_1594"/>
<reference evidence="1 3" key="2">
    <citation type="journal article" date="2020" name="Int. J. Syst. Evol. Microbiol.">
        <title>Sulfuracidifex tepidarius gen. nov., sp. nov. and transfer of Sulfolobus metallicus Huber and Stetter 1992 to the genus Sulfuracidifex as Sulfuracidifex metallicus comb. nov.</title>
        <authorList>
            <person name="Itoh T."/>
            <person name="Miura T."/>
            <person name="Sakai H.D."/>
            <person name="Kato S."/>
            <person name="Ohkuma M."/>
            <person name="Takashina T."/>
        </authorList>
    </citation>
    <scope>NUCLEOTIDE SEQUENCE [LARGE SCALE GENOMIC DNA]</scope>
    <source>
        <strain evidence="1 3">IC-006</strain>
        <strain evidence="2">IC-007</strain>
    </source>
</reference>
<sequence length="184" mass="21331">MKSIVNPLTLRLPKKIQLYDGETVSLNDNDIKNERNFCLKVPPTYVNSVASSLIKIGFKKPSLAFKMGEKYSLSKVVLFPWELHIRIYDNGCIYSHIEIYRKYIQHLLGYTFPYLEGTFSLISNIHEAELTYKNIKLKKILEYKTFSLKSPRLLLPWKPLFMLSAVIAGVSLGKHIQRKFSGWT</sequence>
<accession>A0A510E3F7</accession>
<protein>
    <submittedName>
        <fullName evidence="1">Uncharacterized protein</fullName>
    </submittedName>
</protein>
<keyword evidence="3" id="KW-1185">Reference proteome</keyword>
<name>A0A510DVR1_9CREN</name>
<accession>A0A510DVR1</accession>
<evidence type="ECO:0000313" key="1">
    <source>
        <dbReference type="EMBL" id="BBG24285.1"/>
    </source>
</evidence>
<dbReference type="GeneID" id="41717909"/>
<dbReference type="EMBL" id="AP018930">
    <property type="protein sequence ID" value="BBG27042.1"/>
    <property type="molecule type" value="Genomic_DNA"/>
</dbReference>
<dbReference type="AlphaFoldDB" id="A0A510DVR1"/>
<evidence type="ECO:0000313" key="2">
    <source>
        <dbReference type="EMBL" id="BBG27042.1"/>
    </source>
</evidence>